<evidence type="ECO:0000256" key="1">
    <source>
        <dbReference type="SAM" id="MobiDB-lite"/>
    </source>
</evidence>
<gene>
    <name evidence="3" type="ORF">RMSM_05609</name>
</gene>
<keyword evidence="4" id="KW-1185">Reference proteome</keyword>
<feature type="region of interest" description="Disordered" evidence="1">
    <location>
        <begin position="128"/>
        <end position="156"/>
    </location>
</feature>
<keyword evidence="2" id="KW-0472">Membrane</keyword>
<feature type="transmembrane region" description="Helical" evidence="2">
    <location>
        <begin position="7"/>
        <end position="27"/>
    </location>
</feature>
<comment type="caution">
    <text evidence="3">The sequence shown here is derived from an EMBL/GenBank/DDBJ whole genome shotgun (WGS) entry which is preliminary data.</text>
</comment>
<evidence type="ECO:0000313" key="3">
    <source>
        <dbReference type="EMBL" id="EMI17466.1"/>
    </source>
</evidence>
<feature type="compositionally biased region" description="Basic and acidic residues" evidence="1">
    <location>
        <begin position="144"/>
        <end position="156"/>
    </location>
</feature>
<sequence>MRISPVGAIVGAGLCAIGRSLVVFSVIQEPAVILMLPSAAIGLLVGAIAGAIGRPVVSAVVGALLSAIVFELFMLPCVSLIGIFGDITGNTNADSDFFRATLKYLIGMAVAGGIGGGVGGAVGLHGSEIPTESSEDLGIGEASDEPKSRKPGDFEN</sequence>
<accession>M5REF1</accession>
<name>M5REF1_9BACT</name>
<keyword evidence="2" id="KW-1133">Transmembrane helix</keyword>
<evidence type="ECO:0000313" key="4">
    <source>
        <dbReference type="Proteomes" id="UP000011991"/>
    </source>
</evidence>
<dbReference type="AlphaFoldDB" id="M5REF1"/>
<dbReference type="OrthoDB" id="9868423at2"/>
<reference evidence="3 4" key="1">
    <citation type="journal article" date="2013" name="Mar. Genomics">
        <title>Expression of sulfatases in Rhodopirellula baltica and the diversity of sulfatases in the genus Rhodopirellula.</title>
        <authorList>
            <person name="Wegner C.E."/>
            <person name="Richter-Heitmann T."/>
            <person name="Klindworth A."/>
            <person name="Klockow C."/>
            <person name="Richter M."/>
            <person name="Achstetter T."/>
            <person name="Glockner F.O."/>
            <person name="Harder J."/>
        </authorList>
    </citation>
    <scope>NUCLEOTIDE SEQUENCE [LARGE SCALE GENOMIC DNA]</scope>
    <source>
        <strain evidence="3 4">SM1</strain>
    </source>
</reference>
<feature type="transmembrane region" description="Helical" evidence="2">
    <location>
        <begin position="59"/>
        <end position="84"/>
    </location>
</feature>
<feature type="transmembrane region" description="Helical" evidence="2">
    <location>
        <begin position="33"/>
        <end position="52"/>
    </location>
</feature>
<keyword evidence="2" id="KW-0812">Transmembrane</keyword>
<dbReference type="Proteomes" id="UP000011991">
    <property type="component" value="Unassembled WGS sequence"/>
</dbReference>
<dbReference type="RefSeq" id="WP_008703670.1">
    <property type="nucleotide sequence ID" value="NZ_ANOG01000796.1"/>
</dbReference>
<protein>
    <submittedName>
        <fullName evidence="3">Membrane protein</fullName>
    </submittedName>
</protein>
<dbReference type="EMBL" id="ANOG01000796">
    <property type="protein sequence ID" value="EMI17466.1"/>
    <property type="molecule type" value="Genomic_DNA"/>
</dbReference>
<feature type="transmembrane region" description="Helical" evidence="2">
    <location>
        <begin position="104"/>
        <end position="124"/>
    </location>
</feature>
<dbReference type="PATRIC" id="fig|1265738.3.peg.5612"/>
<organism evidence="3 4">
    <name type="scientific">Rhodopirellula maiorica SM1</name>
    <dbReference type="NCBI Taxonomy" id="1265738"/>
    <lineage>
        <taxon>Bacteria</taxon>
        <taxon>Pseudomonadati</taxon>
        <taxon>Planctomycetota</taxon>
        <taxon>Planctomycetia</taxon>
        <taxon>Pirellulales</taxon>
        <taxon>Pirellulaceae</taxon>
        <taxon>Novipirellula</taxon>
    </lineage>
</organism>
<evidence type="ECO:0000256" key="2">
    <source>
        <dbReference type="SAM" id="Phobius"/>
    </source>
</evidence>
<proteinExistence type="predicted"/>